<dbReference type="AlphaFoldDB" id="A0A833YSL0"/>
<feature type="compositionally biased region" description="Low complexity" evidence="1">
    <location>
        <begin position="17"/>
        <end position="29"/>
    </location>
</feature>
<reference evidence="2 3" key="1">
    <citation type="journal article" date="2020" name="Nature">
        <title>Six reference-quality genomes reveal evolution of bat adaptations.</title>
        <authorList>
            <person name="Jebb D."/>
            <person name="Huang Z."/>
            <person name="Pippel M."/>
            <person name="Hughes G.M."/>
            <person name="Lavrichenko K."/>
            <person name="Devanna P."/>
            <person name="Winkler S."/>
            <person name="Jermiin L.S."/>
            <person name="Skirmuntt E.C."/>
            <person name="Katzourakis A."/>
            <person name="Burkitt-Gray L."/>
            <person name="Ray D.A."/>
            <person name="Sullivan K.A.M."/>
            <person name="Roscito J.G."/>
            <person name="Kirilenko B.M."/>
            <person name="Davalos L.M."/>
            <person name="Corthals A.P."/>
            <person name="Power M.L."/>
            <person name="Jones G."/>
            <person name="Ransome R.D."/>
            <person name="Dechmann D.K.N."/>
            <person name="Locatelli A.G."/>
            <person name="Puechmaille S.J."/>
            <person name="Fedrigo O."/>
            <person name="Jarvis E.D."/>
            <person name="Hiller M."/>
            <person name="Vernes S.C."/>
            <person name="Myers E.W."/>
            <person name="Teeling E.C."/>
        </authorList>
    </citation>
    <scope>NUCLEOTIDE SEQUENCE [LARGE SCALE GENOMIC DNA]</scope>
    <source>
        <strain evidence="2">Bat1K_MPI-CBG_1</strain>
    </source>
</reference>
<proteinExistence type="predicted"/>
<comment type="caution">
    <text evidence="2">The sequence shown here is derived from an EMBL/GenBank/DDBJ whole genome shotgun (WGS) entry which is preliminary data.</text>
</comment>
<dbReference type="EMBL" id="JABVXQ010000014">
    <property type="protein sequence ID" value="KAF6078421.1"/>
    <property type="molecule type" value="Genomic_DNA"/>
</dbReference>
<gene>
    <name evidence="2" type="ORF">HJG60_009249</name>
</gene>
<dbReference type="PROSITE" id="PS51257">
    <property type="entry name" value="PROKAR_LIPOPROTEIN"/>
    <property type="match status" value="1"/>
</dbReference>
<evidence type="ECO:0000256" key="1">
    <source>
        <dbReference type="SAM" id="MobiDB-lite"/>
    </source>
</evidence>
<sequence length="138" mass="14134">MLTTRTHQLAKKSRLLPSSPQGSSACSSPHCLGDKSRTLRGGRIGRRMVTESGSSFLLPGILSGELSPVGGQPSAFPGSGTRPVPWGLLEHIPASAGFIPFSQALCTPSPACNGNSEPGCLGGTAVRAECGLMSQGIF</sequence>
<accession>A0A833YSL0</accession>
<organism evidence="2 3">
    <name type="scientific">Phyllostomus discolor</name>
    <name type="common">pale spear-nosed bat</name>
    <dbReference type="NCBI Taxonomy" id="89673"/>
    <lineage>
        <taxon>Eukaryota</taxon>
        <taxon>Metazoa</taxon>
        <taxon>Chordata</taxon>
        <taxon>Craniata</taxon>
        <taxon>Vertebrata</taxon>
        <taxon>Euteleostomi</taxon>
        <taxon>Mammalia</taxon>
        <taxon>Eutheria</taxon>
        <taxon>Laurasiatheria</taxon>
        <taxon>Chiroptera</taxon>
        <taxon>Yangochiroptera</taxon>
        <taxon>Phyllostomidae</taxon>
        <taxon>Phyllostominae</taxon>
        <taxon>Phyllostomus</taxon>
    </lineage>
</organism>
<dbReference type="Proteomes" id="UP000664940">
    <property type="component" value="Unassembled WGS sequence"/>
</dbReference>
<protein>
    <submittedName>
        <fullName evidence="2">Uncharacterized protein</fullName>
    </submittedName>
</protein>
<evidence type="ECO:0000313" key="2">
    <source>
        <dbReference type="EMBL" id="KAF6078421.1"/>
    </source>
</evidence>
<evidence type="ECO:0000313" key="3">
    <source>
        <dbReference type="Proteomes" id="UP000664940"/>
    </source>
</evidence>
<feature type="region of interest" description="Disordered" evidence="1">
    <location>
        <begin position="1"/>
        <end position="34"/>
    </location>
</feature>
<name>A0A833YSL0_9CHIR</name>